<sequence>MTDASPGSAGPHALPESTPTAPARDRRPRRLGKVRQVVVSVMLAVMTAMVPLAFAPAMPASAAVAKPGVENAPARAAVTDLVGDHPWAVALPADFAAEAGYRPVVENGILVDPDGDCSSPIQLPAEFTEACKAHDLGYDMLRYAEQRQQPLQPWARQAIDATLQRRMHAACDMRTDTAARARCDVLATVATTGVDLNSRRQNYATPDPEFLFGTQLSGERLSDQLLHFGGPAAVGAVAAAIVGIVAWRRLRPDRLTAPNAIAEAGAAG</sequence>
<feature type="transmembrane region" description="Helical" evidence="2">
    <location>
        <begin position="225"/>
        <end position="247"/>
    </location>
</feature>
<evidence type="ECO:0000313" key="4">
    <source>
        <dbReference type="Proteomes" id="UP000215506"/>
    </source>
</evidence>
<comment type="caution">
    <text evidence="3">The sequence shown here is derived from an EMBL/GenBank/DDBJ whole genome shotgun (WGS) entry which is preliminary data.</text>
</comment>
<evidence type="ECO:0000313" key="3">
    <source>
        <dbReference type="EMBL" id="OXR40774.1"/>
    </source>
</evidence>
<dbReference type="GO" id="GO:0050482">
    <property type="term" value="P:arachidonate secretion"/>
    <property type="evidence" value="ECO:0007669"/>
    <property type="project" value="InterPro"/>
</dbReference>
<keyword evidence="2" id="KW-0812">Transmembrane</keyword>
<feature type="region of interest" description="Disordered" evidence="1">
    <location>
        <begin position="1"/>
        <end position="29"/>
    </location>
</feature>
<evidence type="ECO:0008006" key="5">
    <source>
        <dbReference type="Google" id="ProtNLM"/>
    </source>
</evidence>
<protein>
    <recommendedName>
        <fullName evidence="5">Prokaryotic phospholipase A2</fullName>
    </recommendedName>
</protein>
<dbReference type="GO" id="GO:0006644">
    <property type="term" value="P:phospholipid metabolic process"/>
    <property type="evidence" value="ECO:0007669"/>
    <property type="project" value="InterPro"/>
</dbReference>
<dbReference type="GO" id="GO:0004623">
    <property type="term" value="F:phospholipase A2 activity"/>
    <property type="evidence" value="ECO:0007669"/>
    <property type="project" value="InterPro"/>
</dbReference>
<organism evidence="3 4">
    <name type="scientific">Nocardia cerradoensis</name>
    <dbReference type="NCBI Taxonomy" id="85688"/>
    <lineage>
        <taxon>Bacteria</taxon>
        <taxon>Bacillati</taxon>
        <taxon>Actinomycetota</taxon>
        <taxon>Actinomycetes</taxon>
        <taxon>Mycobacteriales</taxon>
        <taxon>Nocardiaceae</taxon>
        <taxon>Nocardia</taxon>
    </lineage>
</organism>
<name>A0A231GVY0_9NOCA</name>
<accession>A0A231GVY0</accession>
<dbReference type="Proteomes" id="UP000215506">
    <property type="component" value="Unassembled WGS sequence"/>
</dbReference>
<evidence type="ECO:0000256" key="2">
    <source>
        <dbReference type="SAM" id="Phobius"/>
    </source>
</evidence>
<dbReference type="Gene3D" id="1.20.90.10">
    <property type="entry name" value="Phospholipase A2 domain"/>
    <property type="match status" value="1"/>
</dbReference>
<proteinExistence type="predicted"/>
<dbReference type="AlphaFoldDB" id="A0A231GVY0"/>
<dbReference type="EMBL" id="NGAF01000027">
    <property type="protein sequence ID" value="OXR40774.1"/>
    <property type="molecule type" value="Genomic_DNA"/>
</dbReference>
<evidence type="ECO:0000256" key="1">
    <source>
        <dbReference type="SAM" id="MobiDB-lite"/>
    </source>
</evidence>
<feature type="transmembrane region" description="Helical" evidence="2">
    <location>
        <begin position="34"/>
        <end position="54"/>
    </location>
</feature>
<keyword evidence="2" id="KW-1133">Transmembrane helix</keyword>
<dbReference type="SUPFAM" id="SSF48619">
    <property type="entry name" value="Phospholipase A2, PLA2"/>
    <property type="match status" value="1"/>
</dbReference>
<keyword evidence="2" id="KW-0472">Membrane</keyword>
<dbReference type="RefSeq" id="WP_094028039.1">
    <property type="nucleotide sequence ID" value="NZ_JAAXOR010000002.1"/>
</dbReference>
<reference evidence="3 4" key="1">
    <citation type="submission" date="2017-07" db="EMBL/GenBank/DDBJ databases">
        <title>First draft Genome Sequence of Nocardia cerradoensis isolated from human infection.</title>
        <authorList>
            <person name="Carrasco G."/>
        </authorList>
    </citation>
    <scope>NUCLEOTIDE SEQUENCE [LARGE SCALE GENOMIC DNA]</scope>
    <source>
        <strain evidence="3 4">CNM20130759</strain>
    </source>
</reference>
<dbReference type="InterPro" id="IPR036444">
    <property type="entry name" value="PLipase_A2_dom_sf"/>
</dbReference>
<gene>
    <name evidence="3" type="ORF">B7C42_07198</name>
</gene>
<keyword evidence="4" id="KW-1185">Reference proteome</keyword>